<feature type="domain" description="Enoyl reductase (ER)" evidence="3">
    <location>
        <begin position="7"/>
        <end position="320"/>
    </location>
</feature>
<evidence type="ECO:0000313" key="4">
    <source>
        <dbReference type="EMBL" id="NGN44611.1"/>
    </source>
</evidence>
<dbReference type="SUPFAM" id="SSF50129">
    <property type="entry name" value="GroES-like"/>
    <property type="match status" value="1"/>
</dbReference>
<dbReference type="InterPro" id="IPR011032">
    <property type="entry name" value="GroES-like_sf"/>
</dbReference>
<keyword evidence="2" id="KW-0560">Oxidoreductase</keyword>
<protein>
    <submittedName>
        <fullName evidence="4">Zinc-binding dehydrogenase</fullName>
    </submittedName>
</protein>
<comment type="caution">
    <text evidence="4">The sequence shown here is derived from an EMBL/GenBank/DDBJ whole genome shotgun (WGS) entry which is preliminary data.</text>
</comment>
<keyword evidence="1" id="KW-0521">NADP</keyword>
<dbReference type="GO" id="GO:0070402">
    <property type="term" value="F:NADPH binding"/>
    <property type="evidence" value="ECO:0007669"/>
    <property type="project" value="TreeGrafter"/>
</dbReference>
<dbReference type="InterPro" id="IPR036291">
    <property type="entry name" value="NAD(P)-bd_dom_sf"/>
</dbReference>
<dbReference type="SMART" id="SM00829">
    <property type="entry name" value="PKS_ER"/>
    <property type="match status" value="1"/>
</dbReference>
<dbReference type="InterPro" id="IPR013154">
    <property type="entry name" value="ADH-like_N"/>
</dbReference>
<dbReference type="Gene3D" id="3.40.50.720">
    <property type="entry name" value="NAD(P)-binding Rossmann-like Domain"/>
    <property type="match status" value="1"/>
</dbReference>
<dbReference type="Gene3D" id="3.90.180.10">
    <property type="entry name" value="Medium-chain alcohol dehydrogenases, catalytic domain"/>
    <property type="match status" value="1"/>
</dbReference>
<proteinExistence type="predicted"/>
<sequence>MRAGVAGENGLELREIARPVPTSEQVLVRVAAAGMNRIDLNMAKGAGAATKDSLGQPIGREWAGEVVEIGRDVQGFKVGDLVMCSGMGGYAEYAVTDAGLALKFDGTFDMKQAATLPLVLMTAHDAVITNGRLQNGDAVLVQGASSAVGLMALQIARLKGAGIVAGTSTNAERRNRLSEFGATHALDPKDASWADALMSATEGKGVNLVVDMVSGSSVNLSMKVAAVRGRVVNVGRLGGTKAEFDFDLHAAKRLDYIGVTFRTRTVAEVREIVSRMREDLWKDVQAGRLSLPIDSSFSLADAPAAHKHMAANAHFGKIVLIP</sequence>
<gene>
    <name evidence="4" type="ORF">G6N74_26480</name>
</gene>
<dbReference type="AlphaFoldDB" id="A0A7C9VHE7"/>
<evidence type="ECO:0000256" key="1">
    <source>
        <dbReference type="ARBA" id="ARBA00022857"/>
    </source>
</evidence>
<evidence type="ECO:0000259" key="3">
    <source>
        <dbReference type="SMART" id="SM00829"/>
    </source>
</evidence>
<evidence type="ECO:0000256" key="2">
    <source>
        <dbReference type="ARBA" id="ARBA00023002"/>
    </source>
</evidence>
<dbReference type="Pfam" id="PF00107">
    <property type="entry name" value="ADH_zinc_N"/>
    <property type="match status" value="1"/>
</dbReference>
<accession>A0A7C9VHE7</accession>
<evidence type="ECO:0000313" key="5">
    <source>
        <dbReference type="Proteomes" id="UP000481252"/>
    </source>
</evidence>
<dbReference type="PANTHER" id="PTHR48106:SF8">
    <property type="entry name" value="OS02G0805600 PROTEIN"/>
    <property type="match status" value="1"/>
</dbReference>
<reference evidence="4 5" key="1">
    <citation type="submission" date="2020-02" db="EMBL/GenBank/DDBJ databases">
        <title>Genome sequence of the type strain CGMCC 1.15528 of Mesorhizobium zhangyense.</title>
        <authorList>
            <person name="Gao J."/>
            <person name="Sun J."/>
        </authorList>
    </citation>
    <scope>NUCLEOTIDE SEQUENCE [LARGE SCALE GENOMIC DNA]</scope>
    <source>
        <strain evidence="4 5">CGMCC 1.15528</strain>
    </source>
</reference>
<dbReference type="InterPro" id="IPR020843">
    <property type="entry name" value="ER"/>
</dbReference>
<dbReference type="RefSeq" id="WP_165121028.1">
    <property type="nucleotide sequence ID" value="NZ_JAAKZG010000017.1"/>
</dbReference>
<dbReference type="Proteomes" id="UP000481252">
    <property type="component" value="Unassembled WGS sequence"/>
</dbReference>
<dbReference type="InterPro" id="IPR013149">
    <property type="entry name" value="ADH-like_C"/>
</dbReference>
<dbReference type="GO" id="GO:0016651">
    <property type="term" value="F:oxidoreductase activity, acting on NAD(P)H"/>
    <property type="evidence" value="ECO:0007669"/>
    <property type="project" value="TreeGrafter"/>
</dbReference>
<dbReference type="PANTHER" id="PTHR48106">
    <property type="entry name" value="QUINONE OXIDOREDUCTASE PIG3-RELATED"/>
    <property type="match status" value="1"/>
</dbReference>
<dbReference type="EMBL" id="JAAKZG010000017">
    <property type="protein sequence ID" value="NGN44611.1"/>
    <property type="molecule type" value="Genomic_DNA"/>
</dbReference>
<dbReference type="SUPFAM" id="SSF51735">
    <property type="entry name" value="NAD(P)-binding Rossmann-fold domains"/>
    <property type="match status" value="1"/>
</dbReference>
<organism evidence="4 5">
    <name type="scientific">Mesorhizobium zhangyense</name>
    <dbReference type="NCBI Taxonomy" id="1776730"/>
    <lineage>
        <taxon>Bacteria</taxon>
        <taxon>Pseudomonadati</taxon>
        <taxon>Pseudomonadota</taxon>
        <taxon>Alphaproteobacteria</taxon>
        <taxon>Hyphomicrobiales</taxon>
        <taxon>Phyllobacteriaceae</taxon>
        <taxon>Mesorhizobium</taxon>
    </lineage>
</organism>
<keyword evidence="5" id="KW-1185">Reference proteome</keyword>
<dbReference type="Pfam" id="PF08240">
    <property type="entry name" value="ADH_N"/>
    <property type="match status" value="1"/>
</dbReference>
<name>A0A7C9VHE7_9HYPH</name>